<evidence type="ECO:0000313" key="13">
    <source>
        <dbReference type="EMBL" id="KAH0568611.1"/>
    </source>
</evidence>
<comment type="caution">
    <text evidence="13">The sequence shown here is derived from an EMBL/GenBank/DDBJ whole genome shotgun (WGS) entry which is preliminary data.</text>
</comment>
<feature type="compositionally biased region" description="Gly residues" evidence="10">
    <location>
        <begin position="275"/>
        <end position="284"/>
    </location>
</feature>
<dbReference type="GO" id="GO:1990837">
    <property type="term" value="F:sequence-specific double-stranded DNA binding"/>
    <property type="evidence" value="ECO:0007669"/>
    <property type="project" value="TreeGrafter"/>
</dbReference>
<dbReference type="SMART" id="SM00389">
    <property type="entry name" value="HOX"/>
    <property type="match status" value="1"/>
</dbReference>
<feature type="domain" description="Homeobox" evidence="11">
    <location>
        <begin position="284"/>
        <end position="344"/>
    </location>
</feature>
<dbReference type="PANTHER" id="PTHR46255:SF3">
    <property type="entry name" value="HOMEOBOX DOMAIN-CONTAINING PROTEIN"/>
    <property type="match status" value="1"/>
</dbReference>
<keyword evidence="3 8" id="KW-0238">DNA-binding</keyword>
<evidence type="ECO:0000256" key="9">
    <source>
        <dbReference type="RuleBase" id="RU000682"/>
    </source>
</evidence>
<evidence type="ECO:0000256" key="6">
    <source>
        <dbReference type="ARBA" id="ARBA00038351"/>
    </source>
</evidence>
<evidence type="ECO:0000313" key="14">
    <source>
        <dbReference type="Proteomes" id="UP000826195"/>
    </source>
</evidence>
<dbReference type="Pfam" id="PF00046">
    <property type="entry name" value="Homeodomain"/>
    <property type="match status" value="1"/>
</dbReference>
<evidence type="ECO:0000256" key="8">
    <source>
        <dbReference type="PROSITE-ProRule" id="PRU00108"/>
    </source>
</evidence>
<evidence type="ECO:0000259" key="12">
    <source>
        <dbReference type="PROSITE" id="PS50803"/>
    </source>
</evidence>
<keyword evidence="5 8" id="KW-0539">Nucleus</keyword>
<feature type="DNA-binding region" description="Homeobox" evidence="8">
    <location>
        <begin position="286"/>
        <end position="345"/>
    </location>
</feature>
<dbReference type="PROSITE" id="PS50071">
    <property type="entry name" value="HOMEOBOX_2"/>
    <property type="match status" value="1"/>
</dbReference>
<dbReference type="InterPro" id="IPR001356">
    <property type="entry name" value="HD"/>
</dbReference>
<evidence type="ECO:0000256" key="2">
    <source>
        <dbReference type="ARBA" id="ARBA00022473"/>
    </source>
</evidence>
<evidence type="ECO:0000256" key="7">
    <source>
        <dbReference type="ARBA" id="ARBA00069290"/>
    </source>
</evidence>
<dbReference type="EMBL" id="JAHXZJ010000001">
    <property type="protein sequence ID" value="KAH0568611.1"/>
    <property type="molecule type" value="Genomic_DNA"/>
</dbReference>
<gene>
    <name evidence="13" type="ORF">KQX54_021297</name>
</gene>
<evidence type="ECO:0000256" key="10">
    <source>
        <dbReference type="SAM" id="MobiDB-lite"/>
    </source>
</evidence>
<evidence type="ECO:0000259" key="11">
    <source>
        <dbReference type="PROSITE" id="PS50071"/>
    </source>
</evidence>
<comment type="similarity">
    <text evidence="6">Belongs to the paired homeobox family. Unc-4 subfamily.</text>
</comment>
<name>A0AAV7J9S6_COTGL</name>
<keyword evidence="2" id="KW-0217">Developmental protein</keyword>
<protein>
    <recommendedName>
        <fullName evidence="7">Homeobox protein unc-4</fullName>
    </recommendedName>
</protein>
<dbReference type="Pfam" id="PF03826">
    <property type="entry name" value="OAR"/>
    <property type="match status" value="1"/>
</dbReference>
<dbReference type="FunFam" id="1.10.10.60:FF:000057">
    <property type="entry name" value="Short stature homeobox 2"/>
    <property type="match status" value="1"/>
</dbReference>
<dbReference type="InterPro" id="IPR017970">
    <property type="entry name" value="Homeobox_CS"/>
</dbReference>
<evidence type="ECO:0000256" key="5">
    <source>
        <dbReference type="ARBA" id="ARBA00023242"/>
    </source>
</evidence>
<organism evidence="13 14">
    <name type="scientific">Cotesia glomerata</name>
    <name type="common">Lepidopteran parasitic wasp</name>
    <name type="synonym">Apanteles glomeratus</name>
    <dbReference type="NCBI Taxonomy" id="32391"/>
    <lineage>
        <taxon>Eukaryota</taxon>
        <taxon>Metazoa</taxon>
        <taxon>Ecdysozoa</taxon>
        <taxon>Arthropoda</taxon>
        <taxon>Hexapoda</taxon>
        <taxon>Insecta</taxon>
        <taxon>Pterygota</taxon>
        <taxon>Neoptera</taxon>
        <taxon>Endopterygota</taxon>
        <taxon>Hymenoptera</taxon>
        <taxon>Apocrita</taxon>
        <taxon>Ichneumonoidea</taxon>
        <taxon>Braconidae</taxon>
        <taxon>Microgastrinae</taxon>
        <taxon>Cotesia</taxon>
    </lineage>
</organism>
<accession>A0AAV7J9S6</accession>
<evidence type="ECO:0000256" key="3">
    <source>
        <dbReference type="ARBA" id="ARBA00023125"/>
    </source>
</evidence>
<reference evidence="13 14" key="1">
    <citation type="journal article" date="2021" name="J. Hered.">
        <title>A chromosome-level genome assembly of the parasitoid wasp, Cotesia glomerata (Hymenoptera: Braconidae).</title>
        <authorList>
            <person name="Pinto B.J."/>
            <person name="Weis J.J."/>
            <person name="Gamble T."/>
            <person name="Ode P.J."/>
            <person name="Paul R."/>
            <person name="Zaspel J.M."/>
        </authorList>
    </citation>
    <scope>NUCLEOTIDE SEQUENCE [LARGE SCALE GENOMIC DNA]</scope>
    <source>
        <strain evidence="13">CgM1</strain>
    </source>
</reference>
<dbReference type="InterPro" id="IPR052631">
    <property type="entry name" value="Paired_homeobox_Bicoid"/>
</dbReference>
<dbReference type="PANTHER" id="PTHR46255">
    <property type="entry name" value="SHORT STATURE HOMEOBOX"/>
    <property type="match status" value="1"/>
</dbReference>
<feature type="compositionally biased region" description="Polar residues" evidence="10">
    <location>
        <begin position="226"/>
        <end position="248"/>
    </location>
</feature>
<dbReference type="InterPro" id="IPR000047">
    <property type="entry name" value="HTH_motif"/>
</dbReference>
<evidence type="ECO:0000256" key="1">
    <source>
        <dbReference type="ARBA" id="ARBA00004123"/>
    </source>
</evidence>
<dbReference type="GO" id="GO:0005634">
    <property type="term" value="C:nucleus"/>
    <property type="evidence" value="ECO:0007669"/>
    <property type="project" value="UniProtKB-SubCell"/>
</dbReference>
<feature type="region of interest" description="Disordered" evidence="10">
    <location>
        <begin position="214"/>
        <end position="289"/>
    </location>
</feature>
<dbReference type="SUPFAM" id="SSF46689">
    <property type="entry name" value="Homeodomain-like"/>
    <property type="match status" value="1"/>
</dbReference>
<dbReference type="GO" id="GO:0000981">
    <property type="term" value="F:DNA-binding transcription factor activity, RNA polymerase II-specific"/>
    <property type="evidence" value="ECO:0007669"/>
    <property type="project" value="InterPro"/>
</dbReference>
<feature type="compositionally biased region" description="Basic and acidic residues" evidence="10">
    <location>
        <begin position="249"/>
        <end position="264"/>
    </location>
</feature>
<dbReference type="PROSITE" id="PS00027">
    <property type="entry name" value="HOMEOBOX_1"/>
    <property type="match status" value="1"/>
</dbReference>
<dbReference type="AlphaFoldDB" id="A0AAV7J9S6"/>
<dbReference type="InterPro" id="IPR003654">
    <property type="entry name" value="OAR_dom"/>
</dbReference>
<keyword evidence="4 8" id="KW-0371">Homeobox</keyword>
<proteinExistence type="inferred from homology"/>
<dbReference type="InterPro" id="IPR009057">
    <property type="entry name" value="Homeodomain-like_sf"/>
</dbReference>
<dbReference type="CDD" id="cd00086">
    <property type="entry name" value="homeodomain"/>
    <property type="match status" value="1"/>
</dbReference>
<evidence type="ECO:0000256" key="4">
    <source>
        <dbReference type="ARBA" id="ARBA00023155"/>
    </source>
</evidence>
<feature type="region of interest" description="Disordered" evidence="10">
    <location>
        <begin position="141"/>
        <end position="179"/>
    </location>
</feature>
<keyword evidence="14" id="KW-1185">Reference proteome</keyword>
<dbReference type="Gene3D" id="1.10.10.60">
    <property type="entry name" value="Homeodomain-like"/>
    <property type="match status" value="1"/>
</dbReference>
<dbReference type="PRINTS" id="PR00031">
    <property type="entry name" value="HTHREPRESSR"/>
</dbReference>
<feature type="domain" description="OAR" evidence="12">
    <location>
        <begin position="441"/>
        <end position="454"/>
    </location>
</feature>
<dbReference type="Proteomes" id="UP000826195">
    <property type="component" value="Unassembled WGS sequence"/>
</dbReference>
<feature type="compositionally biased region" description="Polar residues" evidence="10">
    <location>
        <begin position="141"/>
        <end position="155"/>
    </location>
</feature>
<sequence length="463" mass="50310">MIHRRLSRVSRAFRLLVGLEIALTGGSAHARIRVNLWRRNRSVLVVGTKNVEMGEMLMRIHGVLSHQGVLGDENRAEFPRLRLWDWRACEWRPEGARGVVKLYSPTGQAGSVGRAMFAPVGNPTSGTITLSVAHLIGSIDNASSTDSNGKPAPDQSSDDSPVEERHHSSSPESRLQPEDLSVATKVTKESTKQNTEVSLPPLKTPELKLSVRKLLGCSPSPPPVSRDTSPSSPINVQETKVSSPQPFDSRSDKSSRKILVEDNTKGSNCRSSGSTGSGGGGGNGKQRRSRTNFTLEQLAELERLFDETHYPDAFMREELSQRLGLSEARVQVWFQNRRAKCRKHESQLHKGGMVLAPRSPPTSLEPCRVAPYLPALRLHPPSVQSSTNVSANTSTSSAFDPAVLHYAAAGGLFCLPPSHPQVHPLSLAASFAAAAARSKNSSIADLRLKARRHQEALGLDRPA</sequence>
<dbReference type="PROSITE" id="PS50803">
    <property type="entry name" value="OAR"/>
    <property type="match status" value="1"/>
</dbReference>
<comment type="subcellular location">
    <subcellularLocation>
        <location evidence="1 8 9">Nucleus</location>
    </subcellularLocation>
</comment>